<evidence type="ECO:0000256" key="6">
    <source>
        <dbReference type="ARBA" id="ARBA00023242"/>
    </source>
</evidence>
<dbReference type="CDD" id="cd19491">
    <property type="entry name" value="XRCC3"/>
    <property type="match status" value="1"/>
</dbReference>
<dbReference type="GO" id="GO:0006312">
    <property type="term" value="P:mitotic recombination"/>
    <property type="evidence" value="ECO:0007669"/>
    <property type="project" value="TreeGrafter"/>
</dbReference>
<reference evidence="9 10" key="1">
    <citation type="submission" date="2016-04" db="EMBL/GenBank/DDBJ databases">
        <title>Draft genome of Fonsecaea erecta CBS 125763.</title>
        <authorList>
            <person name="Weiss V.A."/>
            <person name="Vicente V.A."/>
            <person name="Raittz R.T."/>
            <person name="Moreno L.F."/>
            <person name="De Souza E.M."/>
            <person name="Pedrosa F.O."/>
            <person name="Steffens M.B."/>
            <person name="Faoro H."/>
            <person name="Tadra-Sfeir M.Z."/>
            <person name="Najafzadeh M.J."/>
            <person name="Felipe M.S."/>
            <person name="Teixeira M."/>
            <person name="Sun J."/>
            <person name="Xi L."/>
            <person name="Gomes R."/>
            <person name="De Azevedo C.M."/>
            <person name="Salgado C.G."/>
            <person name="Da Silva M.B."/>
            <person name="Nascimento M.F."/>
            <person name="Queiroz-Telles F."/>
            <person name="Attili D.S."/>
            <person name="Gorbushina A."/>
        </authorList>
    </citation>
    <scope>NUCLEOTIDE SEQUENCE [LARGE SCALE GENOMIC DNA]</scope>
    <source>
        <strain evidence="9 10">CBS 125763</strain>
    </source>
</reference>
<dbReference type="Proteomes" id="UP000078343">
    <property type="component" value="Unassembled WGS sequence"/>
</dbReference>
<gene>
    <name evidence="9" type="ORF">AYL99_08610</name>
</gene>
<dbReference type="PANTHER" id="PTHR22942:SF66">
    <property type="entry name" value="RE19845P"/>
    <property type="match status" value="1"/>
</dbReference>
<keyword evidence="2" id="KW-0547">Nucleotide-binding</keyword>
<dbReference type="GO" id="GO:0000730">
    <property type="term" value="P:DNA recombinase assembly"/>
    <property type="evidence" value="ECO:0007669"/>
    <property type="project" value="TreeGrafter"/>
</dbReference>
<dbReference type="STRING" id="1367422.A0A178ZDY4"/>
<evidence type="ECO:0000256" key="3">
    <source>
        <dbReference type="ARBA" id="ARBA00022763"/>
    </source>
</evidence>
<dbReference type="InterPro" id="IPR013632">
    <property type="entry name" value="Rad51_C"/>
</dbReference>
<dbReference type="GO" id="GO:0003697">
    <property type="term" value="F:single-stranded DNA binding"/>
    <property type="evidence" value="ECO:0007669"/>
    <property type="project" value="TreeGrafter"/>
</dbReference>
<feature type="compositionally biased region" description="Basic and acidic residues" evidence="7">
    <location>
        <begin position="78"/>
        <end position="87"/>
    </location>
</feature>
<dbReference type="AlphaFoldDB" id="A0A178ZDY4"/>
<name>A0A178ZDY4_9EURO</name>
<sequence>MSDLLEVLPNFDLKPYSHLLHSLEKNGVTVADLITLDPIDIARKCPLPAADVQRLVGDVIHALQRDTLQGVKKKRKTRATDANKTADDGPESNGMDVDSPLKVRTLDPCIDQALNGGLHPGHIVEVVGESAVGKTQFVLGLLLSVQLPPPKGLGKGSIYVSTEGPLHTKRLSQILLHHPEYDGLDAERGPSLDRVHTIATNDLEAQEHILRYQLPVAVQRFNIGLIVLDSVAANFRAEHDTRTAAQLADRAFELAKLGNILRRIAIENNLVVVVTNQVSDRFDDSKSLLYSSSPATPSSPAVPGLHASVAAAVLEKRREAQSLDHQQRFFTGWGDEKGKIKHEQMKTPALGLAWANQLSARIVLRMESERQEYAGGNIWKDKKKTRTFSVVFAPWASPTYCPLRYEIAVQGIVSIPDTERPKEALAAVDKGHVDLLDEAFWATDDDEEFP</sequence>
<evidence type="ECO:0000256" key="4">
    <source>
        <dbReference type="ARBA" id="ARBA00022840"/>
    </source>
</evidence>
<feature type="domain" description="RecA family profile 1" evidence="8">
    <location>
        <begin position="99"/>
        <end position="278"/>
    </location>
</feature>
<evidence type="ECO:0000313" key="9">
    <source>
        <dbReference type="EMBL" id="OAP57872.1"/>
    </source>
</evidence>
<dbReference type="OrthoDB" id="1861185at2759"/>
<dbReference type="Gene3D" id="3.40.50.300">
    <property type="entry name" value="P-loop containing nucleotide triphosphate hydrolases"/>
    <property type="match status" value="1"/>
</dbReference>
<protein>
    <recommendedName>
        <fullName evidence="8">RecA family profile 1 domain-containing protein</fullName>
    </recommendedName>
</protein>
<dbReference type="GO" id="GO:0003690">
    <property type="term" value="F:double-stranded DNA binding"/>
    <property type="evidence" value="ECO:0007669"/>
    <property type="project" value="TreeGrafter"/>
</dbReference>
<dbReference type="GO" id="GO:0005634">
    <property type="term" value="C:nucleus"/>
    <property type="evidence" value="ECO:0007669"/>
    <property type="project" value="UniProtKB-SubCell"/>
</dbReference>
<proteinExistence type="predicted"/>
<keyword evidence="4" id="KW-0067">ATP-binding</keyword>
<dbReference type="PANTHER" id="PTHR22942">
    <property type="entry name" value="RECA/RAD51/RADA DNA STRAND-PAIRING FAMILY MEMBER"/>
    <property type="match status" value="1"/>
</dbReference>
<keyword evidence="5" id="KW-0234">DNA repair</keyword>
<dbReference type="GO" id="GO:0000150">
    <property type="term" value="F:DNA strand exchange activity"/>
    <property type="evidence" value="ECO:0007669"/>
    <property type="project" value="TreeGrafter"/>
</dbReference>
<dbReference type="SUPFAM" id="SSF52540">
    <property type="entry name" value="P-loop containing nucleoside triphosphate hydrolases"/>
    <property type="match status" value="1"/>
</dbReference>
<keyword evidence="6" id="KW-0539">Nucleus</keyword>
<evidence type="ECO:0000256" key="2">
    <source>
        <dbReference type="ARBA" id="ARBA00022741"/>
    </source>
</evidence>
<evidence type="ECO:0000256" key="5">
    <source>
        <dbReference type="ARBA" id="ARBA00023204"/>
    </source>
</evidence>
<dbReference type="GO" id="GO:0042148">
    <property type="term" value="P:DNA strand invasion"/>
    <property type="evidence" value="ECO:0007669"/>
    <property type="project" value="TreeGrafter"/>
</dbReference>
<evidence type="ECO:0000313" key="10">
    <source>
        <dbReference type="Proteomes" id="UP000078343"/>
    </source>
</evidence>
<dbReference type="InterPro" id="IPR047348">
    <property type="entry name" value="XRCC3-like_C"/>
</dbReference>
<evidence type="ECO:0000259" key="8">
    <source>
        <dbReference type="PROSITE" id="PS50162"/>
    </source>
</evidence>
<dbReference type="GeneID" id="30012778"/>
<dbReference type="PROSITE" id="PS50162">
    <property type="entry name" value="RECA_2"/>
    <property type="match status" value="1"/>
</dbReference>
<feature type="region of interest" description="Disordered" evidence="7">
    <location>
        <begin position="70"/>
        <end position="100"/>
    </location>
</feature>
<evidence type="ECO:0000256" key="7">
    <source>
        <dbReference type="SAM" id="MobiDB-lite"/>
    </source>
</evidence>
<dbReference type="GO" id="GO:0061982">
    <property type="term" value="P:meiosis I cell cycle process"/>
    <property type="evidence" value="ECO:0007669"/>
    <property type="project" value="UniProtKB-ARBA"/>
</dbReference>
<comment type="subcellular location">
    <subcellularLocation>
        <location evidence="1">Nucleus</location>
    </subcellularLocation>
</comment>
<evidence type="ECO:0000256" key="1">
    <source>
        <dbReference type="ARBA" id="ARBA00004123"/>
    </source>
</evidence>
<dbReference type="GO" id="GO:0140664">
    <property type="term" value="F:ATP-dependent DNA damage sensor activity"/>
    <property type="evidence" value="ECO:0007669"/>
    <property type="project" value="InterPro"/>
</dbReference>
<accession>A0A178ZDY4</accession>
<dbReference type="RefSeq" id="XP_018691239.1">
    <property type="nucleotide sequence ID" value="XM_018840118.1"/>
</dbReference>
<keyword evidence="3" id="KW-0227">DNA damage</keyword>
<organism evidence="9 10">
    <name type="scientific">Fonsecaea erecta</name>
    <dbReference type="NCBI Taxonomy" id="1367422"/>
    <lineage>
        <taxon>Eukaryota</taxon>
        <taxon>Fungi</taxon>
        <taxon>Dikarya</taxon>
        <taxon>Ascomycota</taxon>
        <taxon>Pezizomycotina</taxon>
        <taxon>Eurotiomycetes</taxon>
        <taxon>Chaetothyriomycetidae</taxon>
        <taxon>Chaetothyriales</taxon>
        <taxon>Herpotrichiellaceae</taxon>
        <taxon>Fonsecaea</taxon>
    </lineage>
</organism>
<dbReference type="GO" id="GO:0005524">
    <property type="term" value="F:ATP binding"/>
    <property type="evidence" value="ECO:0007669"/>
    <property type="project" value="UniProtKB-KW"/>
</dbReference>
<comment type="caution">
    <text evidence="9">The sequence shown here is derived from an EMBL/GenBank/DDBJ whole genome shotgun (WGS) entry which is preliminary data.</text>
</comment>
<keyword evidence="10" id="KW-1185">Reference proteome</keyword>
<dbReference type="Pfam" id="PF08423">
    <property type="entry name" value="Rad51"/>
    <property type="match status" value="1"/>
</dbReference>
<dbReference type="InterPro" id="IPR020588">
    <property type="entry name" value="RecA_ATP-bd"/>
</dbReference>
<dbReference type="InterPro" id="IPR027417">
    <property type="entry name" value="P-loop_NTPase"/>
</dbReference>
<dbReference type="EMBL" id="LVYI01000007">
    <property type="protein sequence ID" value="OAP57872.1"/>
    <property type="molecule type" value="Genomic_DNA"/>
</dbReference>